<evidence type="ECO:0000313" key="7">
    <source>
        <dbReference type="Proteomes" id="UP001596103"/>
    </source>
</evidence>
<accession>A0ABW0J9X3</accession>
<keyword evidence="6" id="KW-0808">Transferase</keyword>
<gene>
    <name evidence="6" type="ORF">ACFPTO_13970</name>
</gene>
<sequence>MKPRIPPPIVTLIAAALMWALHRWAPMSICFAAPWNLLGVLPALAGIATAAAAVRRFRRAQTTTNPLNPSKASHLVTDGVFRFSRNPMYLGLTLFLTGWAIWLGTASPWFIVPLFVIFITVAQIRPEEQALGQIFGEEYADYRRHVSRWIGRAS</sequence>
<dbReference type="Proteomes" id="UP001596103">
    <property type="component" value="Unassembled WGS sequence"/>
</dbReference>
<keyword evidence="7" id="KW-1185">Reference proteome</keyword>
<dbReference type="PANTHER" id="PTHR43847:SF1">
    <property type="entry name" value="BLL3993 PROTEIN"/>
    <property type="match status" value="1"/>
</dbReference>
<keyword evidence="6" id="KW-0489">Methyltransferase</keyword>
<dbReference type="Gene3D" id="1.20.120.1630">
    <property type="match status" value="1"/>
</dbReference>
<dbReference type="EC" id="2.1.1.334" evidence="6"/>
<evidence type="ECO:0000256" key="1">
    <source>
        <dbReference type="ARBA" id="ARBA00004127"/>
    </source>
</evidence>
<dbReference type="RefSeq" id="WP_377711924.1">
    <property type="nucleotide sequence ID" value="NZ_JBHSMP010000016.1"/>
</dbReference>
<reference evidence="7" key="1">
    <citation type="journal article" date="2019" name="Int. J. Syst. Evol. Microbiol.">
        <title>The Global Catalogue of Microorganisms (GCM) 10K type strain sequencing project: providing services to taxonomists for standard genome sequencing and annotation.</title>
        <authorList>
            <consortium name="The Broad Institute Genomics Platform"/>
            <consortium name="The Broad Institute Genome Sequencing Center for Infectious Disease"/>
            <person name="Wu L."/>
            <person name="Ma J."/>
        </authorList>
    </citation>
    <scope>NUCLEOTIDE SEQUENCE [LARGE SCALE GENOMIC DNA]</scope>
    <source>
        <strain evidence="7">CCUG 56042</strain>
    </source>
</reference>
<keyword evidence="4 5" id="KW-0472">Membrane</keyword>
<protein>
    <submittedName>
        <fullName evidence="6">Methyltransferase family protein</fullName>
        <ecNumber evidence="6">2.1.1.100</ecNumber>
        <ecNumber evidence="6">2.1.1.334</ecNumber>
    </submittedName>
</protein>
<feature type="transmembrane region" description="Helical" evidence="5">
    <location>
        <begin position="99"/>
        <end position="121"/>
    </location>
</feature>
<dbReference type="GO" id="GO:0032259">
    <property type="term" value="P:methylation"/>
    <property type="evidence" value="ECO:0007669"/>
    <property type="project" value="UniProtKB-KW"/>
</dbReference>
<name>A0ABW0J9X3_9BURK</name>
<evidence type="ECO:0000256" key="3">
    <source>
        <dbReference type="ARBA" id="ARBA00022989"/>
    </source>
</evidence>
<evidence type="ECO:0000256" key="2">
    <source>
        <dbReference type="ARBA" id="ARBA00022692"/>
    </source>
</evidence>
<comment type="caution">
    <text evidence="6">The sequence shown here is derived from an EMBL/GenBank/DDBJ whole genome shotgun (WGS) entry which is preliminary data.</text>
</comment>
<dbReference type="Pfam" id="PF04191">
    <property type="entry name" value="PEMT"/>
    <property type="match status" value="1"/>
</dbReference>
<proteinExistence type="predicted"/>
<keyword evidence="3 5" id="KW-1133">Transmembrane helix</keyword>
<evidence type="ECO:0000256" key="4">
    <source>
        <dbReference type="ARBA" id="ARBA00023136"/>
    </source>
</evidence>
<dbReference type="PANTHER" id="PTHR43847">
    <property type="entry name" value="BLL3993 PROTEIN"/>
    <property type="match status" value="1"/>
</dbReference>
<dbReference type="InterPro" id="IPR052527">
    <property type="entry name" value="Metal_cation-efflux_comp"/>
</dbReference>
<keyword evidence="2 5" id="KW-0812">Transmembrane</keyword>
<evidence type="ECO:0000256" key="5">
    <source>
        <dbReference type="SAM" id="Phobius"/>
    </source>
</evidence>
<organism evidence="6 7">
    <name type="scientific">Paraburkholderia denitrificans</name>
    <dbReference type="NCBI Taxonomy" id="694025"/>
    <lineage>
        <taxon>Bacteria</taxon>
        <taxon>Pseudomonadati</taxon>
        <taxon>Pseudomonadota</taxon>
        <taxon>Betaproteobacteria</taxon>
        <taxon>Burkholderiales</taxon>
        <taxon>Burkholderiaceae</taxon>
        <taxon>Paraburkholderia</taxon>
    </lineage>
</organism>
<dbReference type="EC" id="2.1.1.100" evidence="6"/>
<dbReference type="InterPro" id="IPR007318">
    <property type="entry name" value="Phopholipid_MeTrfase"/>
</dbReference>
<dbReference type="EMBL" id="JBHSMP010000016">
    <property type="protein sequence ID" value="MFC5429897.1"/>
    <property type="molecule type" value="Genomic_DNA"/>
</dbReference>
<comment type="subcellular location">
    <subcellularLocation>
        <location evidence="1">Endomembrane system</location>
        <topology evidence="1">Multi-pass membrane protein</topology>
    </subcellularLocation>
</comment>
<dbReference type="GO" id="GO:0004671">
    <property type="term" value="F:protein C-terminal S-isoprenylcysteine carboxyl O-methyltransferase activity"/>
    <property type="evidence" value="ECO:0007669"/>
    <property type="project" value="UniProtKB-EC"/>
</dbReference>
<evidence type="ECO:0000313" key="6">
    <source>
        <dbReference type="EMBL" id="MFC5429897.1"/>
    </source>
</evidence>